<dbReference type="InterPro" id="IPR036034">
    <property type="entry name" value="PDZ_sf"/>
</dbReference>
<evidence type="ECO:0000313" key="9">
    <source>
        <dbReference type="Proteomes" id="UP000199337"/>
    </source>
</evidence>
<dbReference type="Gene3D" id="3.30.750.44">
    <property type="match status" value="1"/>
</dbReference>
<dbReference type="InterPro" id="IPR005151">
    <property type="entry name" value="Tail-specific_protease"/>
</dbReference>
<evidence type="ECO:0000256" key="4">
    <source>
        <dbReference type="ARBA" id="ARBA00022825"/>
    </source>
</evidence>
<evidence type="ECO:0000256" key="5">
    <source>
        <dbReference type="RuleBase" id="RU004404"/>
    </source>
</evidence>
<feature type="domain" description="PDZ" evidence="7">
    <location>
        <begin position="91"/>
        <end position="159"/>
    </location>
</feature>
<dbReference type="Proteomes" id="UP000199337">
    <property type="component" value="Unassembled WGS sequence"/>
</dbReference>
<gene>
    <name evidence="8" type="ORF">SAMN05660649_02142</name>
</gene>
<dbReference type="FunFam" id="2.30.42.10:FF:000063">
    <property type="entry name" value="Peptidase, S41 family"/>
    <property type="match status" value="1"/>
</dbReference>
<dbReference type="GO" id="GO:0007165">
    <property type="term" value="P:signal transduction"/>
    <property type="evidence" value="ECO:0007669"/>
    <property type="project" value="TreeGrafter"/>
</dbReference>
<dbReference type="PROSITE" id="PS50106">
    <property type="entry name" value="PDZ"/>
    <property type="match status" value="1"/>
</dbReference>
<proteinExistence type="inferred from homology"/>
<evidence type="ECO:0000313" key="8">
    <source>
        <dbReference type="EMBL" id="SFG62068.1"/>
    </source>
</evidence>
<sequence>MYDYNSFGRRPNKVARWLTALAVIFFVVIVAAGGVLASNYKHVGNLIKVISLVKSQYIEPVKTTSLVDGAIKGMVDSLQDPYSVYLDPDTYKQLQEQIRGSFGGLGILVGVKDELLTVARVYEGTPAYKEGVKEGDQIVGINGKDVRGIDLETAIGLMRGPVGTKVKLSVIRGESQTPLEKNITREEISVPTAEGKMIPDTRIGYMVISQFNEKTPDELTVVLNELRDQGMRGAILDLRNNPGGELISATRVADNFIPQGPIVYIEYSTGNTEVKEADDNYVHIPMVVLVNENSASAAEILAGAIKDTKAGTLVGTKTFGKGIVQTVFPLDNGAGLKLTTARYLTPGKHNIHKKGISPDVVVEDQPEVPGDEQLEKAEELIKSKIK</sequence>
<dbReference type="Gene3D" id="2.30.42.10">
    <property type="match status" value="1"/>
</dbReference>
<keyword evidence="3 5" id="KW-0378">Hydrolase</keyword>
<evidence type="ECO:0000256" key="6">
    <source>
        <dbReference type="SAM" id="MobiDB-lite"/>
    </source>
</evidence>
<dbReference type="InterPro" id="IPR004447">
    <property type="entry name" value="Peptidase_S41A"/>
</dbReference>
<dbReference type="GO" id="GO:0008236">
    <property type="term" value="F:serine-type peptidase activity"/>
    <property type="evidence" value="ECO:0007669"/>
    <property type="project" value="UniProtKB-KW"/>
</dbReference>
<keyword evidence="2 5" id="KW-0645">Protease</keyword>
<evidence type="ECO:0000256" key="2">
    <source>
        <dbReference type="ARBA" id="ARBA00022670"/>
    </source>
</evidence>
<dbReference type="InterPro" id="IPR029045">
    <property type="entry name" value="ClpP/crotonase-like_dom_sf"/>
</dbReference>
<dbReference type="SUPFAM" id="SSF52096">
    <property type="entry name" value="ClpP/crotonase"/>
    <property type="match status" value="1"/>
</dbReference>
<dbReference type="AlphaFoldDB" id="A0A1I2TB79"/>
<dbReference type="PANTHER" id="PTHR32060:SF30">
    <property type="entry name" value="CARBOXY-TERMINAL PROCESSING PROTEASE CTPA"/>
    <property type="match status" value="1"/>
</dbReference>
<dbReference type="RefSeq" id="WP_092471374.1">
    <property type="nucleotide sequence ID" value="NZ_FOOX01000007.1"/>
</dbReference>
<dbReference type="Gene3D" id="3.90.226.10">
    <property type="entry name" value="2-enoyl-CoA Hydratase, Chain A, domain 1"/>
    <property type="match status" value="1"/>
</dbReference>
<dbReference type="FunFam" id="3.30.750.44:FF:000001">
    <property type="entry name" value="S41 family peptidase"/>
    <property type="match status" value="1"/>
</dbReference>
<dbReference type="SMART" id="SM00245">
    <property type="entry name" value="TSPc"/>
    <property type="match status" value="1"/>
</dbReference>
<accession>A0A1I2TB79</accession>
<dbReference type="GO" id="GO:0004175">
    <property type="term" value="F:endopeptidase activity"/>
    <property type="evidence" value="ECO:0007669"/>
    <property type="project" value="TreeGrafter"/>
</dbReference>
<dbReference type="Pfam" id="PF22694">
    <property type="entry name" value="CtpB_N-like"/>
    <property type="match status" value="1"/>
</dbReference>
<name>A0A1I2TB79_9FIRM</name>
<dbReference type="OrthoDB" id="9812068at2"/>
<evidence type="ECO:0000256" key="1">
    <source>
        <dbReference type="ARBA" id="ARBA00009179"/>
    </source>
</evidence>
<keyword evidence="4 5" id="KW-0720">Serine protease</keyword>
<protein>
    <submittedName>
        <fullName evidence="8">Carboxyl-terminal processing protease</fullName>
    </submittedName>
</protein>
<evidence type="ECO:0000259" key="7">
    <source>
        <dbReference type="PROSITE" id="PS50106"/>
    </source>
</evidence>
<dbReference type="STRING" id="341036.SAMN05660649_02142"/>
<keyword evidence="9" id="KW-1185">Reference proteome</keyword>
<feature type="compositionally biased region" description="Basic and acidic residues" evidence="6">
    <location>
        <begin position="373"/>
        <end position="386"/>
    </location>
</feature>
<dbReference type="GO" id="GO:0030288">
    <property type="term" value="C:outer membrane-bounded periplasmic space"/>
    <property type="evidence" value="ECO:0007669"/>
    <property type="project" value="TreeGrafter"/>
</dbReference>
<dbReference type="InterPro" id="IPR001478">
    <property type="entry name" value="PDZ"/>
</dbReference>
<reference evidence="9" key="1">
    <citation type="submission" date="2016-10" db="EMBL/GenBank/DDBJ databases">
        <authorList>
            <person name="Varghese N."/>
            <person name="Submissions S."/>
        </authorList>
    </citation>
    <scope>NUCLEOTIDE SEQUENCE [LARGE SCALE GENOMIC DNA]</scope>
    <source>
        <strain evidence="9">DSM 17038</strain>
    </source>
</reference>
<dbReference type="CDD" id="cd07560">
    <property type="entry name" value="Peptidase_S41_CPP"/>
    <property type="match status" value="1"/>
</dbReference>
<dbReference type="GO" id="GO:0006508">
    <property type="term" value="P:proteolysis"/>
    <property type="evidence" value="ECO:0007669"/>
    <property type="project" value="UniProtKB-KW"/>
</dbReference>
<evidence type="ECO:0000256" key="3">
    <source>
        <dbReference type="ARBA" id="ARBA00022801"/>
    </source>
</evidence>
<dbReference type="CDD" id="cd06782">
    <property type="entry name" value="cpPDZ_CPP-like"/>
    <property type="match status" value="1"/>
</dbReference>
<dbReference type="NCBIfam" id="TIGR00225">
    <property type="entry name" value="prc"/>
    <property type="match status" value="1"/>
</dbReference>
<comment type="similarity">
    <text evidence="1 5">Belongs to the peptidase S41A family.</text>
</comment>
<dbReference type="InterPro" id="IPR055210">
    <property type="entry name" value="CtpA/B_N"/>
</dbReference>
<organism evidence="8 9">
    <name type="scientific">Desulfotruncus arcticus DSM 17038</name>
    <dbReference type="NCBI Taxonomy" id="1121424"/>
    <lineage>
        <taxon>Bacteria</taxon>
        <taxon>Bacillati</taxon>
        <taxon>Bacillota</taxon>
        <taxon>Clostridia</taxon>
        <taxon>Eubacteriales</taxon>
        <taxon>Desulfallaceae</taxon>
        <taxon>Desulfotruncus</taxon>
    </lineage>
</organism>
<dbReference type="SMART" id="SM00228">
    <property type="entry name" value="PDZ"/>
    <property type="match status" value="1"/>
</dbReference>
<feature type="region of interest" description="Disordered" evidence="6">
    <location>
        <begin position="362"/>
        <end position="386"/>
    </location>
</feature>
<dbReference type="SUPFAM" id="SSF50156">
    <property type="entry name" value="PDZ domain-like"/>
    <property type="match status" value="1"/>
</dbReference>
<feature type="compositionally biased region" description="Acidic residues" evidence="6">
    <location>
        <begin position="362"/>
        <end position="372"/>
    </location>
</feature>
<dbReference type="Pfam" id="PF17820">
    <property type="entry name" value="PDZ_6"/>
    <property type="match status" value="1"/>
</dbReference>
<dbReference type="EMBL" id="FOOX01000007">
    <property type="protein sequence ID" value="SFG62068.1"/>
    <property type="molecule type" value="Genomic_DNA"/>
</dbReference>
<dbReference type="InterPro" id="IPR041489">
    <property type="entry name" value="PDZ_6"/>
</dbReference>
<dbReference type="Pfam" id="PF03572">
    <property type="entry name" value="Peptidase_S41"/>
    <property type="match status" value="1"/>
</dbReference>
<dbReference type="PANTHER" id="PTHR32060">
    <property type="entry name" value="TAIL-SPECIFIC PROTEASE"/>
    <property type="match status" value="1"/>
</dbReference>